<evidence type="ECO:0000259" key="2">
    <source>
        <dbReference type="PROSITE" id="PS50157"/>
    </source>
</evidence>
<proteinExistence type="predicted"/>
<name>A0A8H3HID1_9AGAM</name>
<evidence type="ECO:0000256" key="1">
    <source>
        <dbReference type="PROSITE-ProRule" id="PRU00042"/>
    </source>
</evidence>
<comment type="caution">
    <text evidence="3">The sequence shown here is derived from an EMBL/GenBank/DDBJ whole genome shotgun (WGS) entry which is preliminary data.</text>
</comment>
<dbReference type="AlphaFoldDB" id="A0A8H3HID1"/>
<keyword evidence="1" id="KW-0479">Metal-binding</keyword>
<dbReference type="InterPro" id="IPR036236">
    <property type="entry name" value="Znf_C2H2_sf"/>
</dbReference>
<dbReference type="Proteomes" id="UP000663843">
    <property type="component" value="Unassembled WGS sequence"/>
</dbReference>
<keyword evidence="1" id="KW-0863">Zinc-finger</keyword>
<dbReference type="EMBL" id="CAJMWT010006012">
    <property type="protein sequence ID" value="CAE6511938.1"/>
    <property type="molecule type" value="Genomic_DNA"/>
</dbReference>
<accession>A0A8H3HID1</accession>
<dbReference type="GO" id="GO:0008270">
    <property type="term" value="F:zinc ion binding"/>
    <property type="evidence" value="ECO:0007669"/>
    <property type="project" value="UniProtKB-KW"/>
</dbReference>
<gene>
    <name evidence="3" type="ORF">RDB_LOCUS153894</name>
</gene>
<dbReference type="SUPFAM" id="SSF57667">
    <property type="entry name" value="beta-beta-alpha zinc fingers"/>
    <property type="match status" value="1"/>
</dbReference>
<dbReference type="Gene3D" id="3.30.160.60">
    <property type="entry name" value="Classic Zinc Finger"/>
    <property type="match status" value="1"/>
</dbReference>
<evidence type="ECO:0000313" key="4">
    <source>
        <dbReference type="Proteomes" id="UP000663843"/>
    </source>
</evidence>
<dbReference type="InterPro" id="IPR013087">
    <property type="entry name" value="Znf_C2H2_type"/>
</dbReference>
<evidence type="ECO:0000313" key="3">
    <source>
        <dbReference type="EMBL" id="CAE6511938.1"/>
    </source>
</evidence>
<feature type="domain" description="C2H2-type" evidence="2">
    <location>
        <begin position="96"/>
        <end position="124"/>
    </location>
</feature>
<sequence>MELFPTLGDALEASVNPSLLRSLNGFELEGGGGEDLEEQFYSYGWPPTWQSISRWVDDRKARHAPNICPMKDCKQELRRPHALKDHLLFKFEIKEYKCDHIECGRSFATKTNYNRHMKGCGVGN</sequence>
<organism evidence="3 4">
    <name type="scientific">Rhizoctonia solani</name>
    <dbReference type="NCBI Taxonomy" id="456999"/>
    <lineage>
        <taxon>Eukaryota</taxon>
        <taxon>Fungi</taxon>
        <taxon>Dikarya</taxon>
        <taxon>Basidiomycota</taxon>
        <taxon>Agaricomycotina</taxon>
        <taxon>Agaricomycetes</taxon>
        <taxon>Cantharellales</taxon>
        <taxon>Ceratobasidiaceae</taxon>
        <taxon>Rhizoctonia</taxon>
    </lineage>
</organism>
<reference evidence="3" key="1">
    <citation type="submission" date="2021-01" db="EMBL/GenBank/DDBJ databases">
        <authorList>
            <person name="Kaushik A."/>
        </authorList>
    </citation>
    <scope>NUCLEOTIDE SEQUENCE</scope>
    <source>
        <strain evidence="3">AG2-2IIIB</strain>
    </source>
</reference>
<protein>
    <recommendedName>
        <fullName evidence="2">C2H2-type domain-containing protein</fullName>
    </recommendedName>
</protein>
<dbReference type="Pfam" id="PF00096">
    <property type="entry name" value="zf-C2H2"/>
    <property type="match status" value="1"/>
</dbReference>
<dbReference type="PROSITE" id="PS50157">
    <property type="entry name" value="ZINC_FINGER_C2H2_2"/>
    <property type="match status" value="1"/>
</dbReference>
<keyword evidence="1" id="KW-0862">Zinc</keyword>